<dbReference type="SUPFAM" id="SSF141371">
    <property type="entry name" value="PilZ domain-like"/>
    <property type="match status" value="1"/>
</dbReference>
<evidence type="ECO:0000313" key="2">
    <source>
        <dbReference type="EMBL" id="PWK47335.1"/>
    </source>
</evidence>
<dbReference type="Proteomes" id="UP000245790">
    <property type="component" value="Unassembled WGS sequence"/>
</dbReference>
<dbReference type="EMBL" id="QGGU01000011">
    <property type="protein sequence ID" value="PWK47335.1"/>
    <property type="molecule type" value="Genomic_DNA"/>
</dbReference>
<protein>
    <submittedName>
        <fullName evidence="2">PilZ domain-containing protein</fullName>
    </submittedName>
</protein>
<dbReference type="InterPro" id="IPR009875">
    <property type="entry name" value="PilZ_domain"/>
</dbReference>
<name>A0A316FGU1_9GAMM</name>
<reference evidence="2 3" key="1">
    <citation type="submission" date="2018-05" db="EMBL/GenBank/DDBJ databases">
        <title>Genomic Encyclopedia of Type Strains, Phase IV (KMG-IV): sequencing the most valuable type-strain genomes for metagenomic binning, comparative biology and taxonomic classification.</title>
        <authorList>
            <person name="Goeker M."/>
        </authorList>
    </citation>
    <scope>NUCLEOTIDE SEQUENCE [LARGE SCALE GENOMIC DNA]</scope>
    <source>
        <strain evidence="2 3">DSM 25350</strain>
    </source>
</reference>
<dbReference type="Pfam" id="PF07238">
    <property type="entry name" value="PilZ"/>
    <property type="match status" value="1"/>
</dbReference>
<gene>
    <name evidence="2" type="ORF">C8D97_11180</name>
</gene>
<dbReference type="GO" id="GO:0035438">
    <property type="term" value="F:cyclic-di-GMP binding"/>
    <property type="evidence" value="ECO:0007669"/>
    <property type="project" value="InterPro"/>
</dbReference>
<dbReference type="RefSeq" id="WP_109764586.1">
    <property type="nucleotide sequence ID" value="NZ_QGGU01000011.1"/>
</dbReference>
<evidence type="ECO:0000259" key="1">
    <source>
        <dbReference type="Pfam" id="PF07238"/>
    </source>
</evidence>
<accession>A0A316FGU1</accession>
<keyword evidence="3" id="KW-1185">Reference proteome</keyword>
<dbReference type="OrthoDB" id="6198906at2"/>
<comment type="caution">
    <text evidence="2">The sequence shown here is derived from an EMBL/GenBank/DDBJ whole genome shotgun (WGS) entry which is preliminary data.</text>
</comment>
<feature type="domain" description="PilZ" evidence="1">
    <location>
        <begin position="5"/>
        <end position="100"/>
    </location>
</feature>
<dbReference type="AlphaFoldDB" id="A0A316FGU1"/>
<proteinExistence type="predicted"/>
<sequence length="111" mass="12850">MTEHERRKDERQERSTQVNFELTFKNEAGHAVKQRCETLDISKSGLRVHLSCQLPVGFITELCIENNKGQLMLLYAEVRWCKQAGQDYECGFELLDAEHSDLAYWVEQASA</sequence>
<dbReference type="Gene3D" id="2.40.10.220">
    <property type="entry name" value="predicted glycosyltransferase like domains"/>
    <property type="match status" value="1"/>
</dbReference>
<organism evidence="2 3">
    <name type="scientific">Pleionea mediterranea</name>
    <dbReference type="NCBI Taxonomy" id="523701"/>
    <lineage>
        <taxon>Bacteria</taxon>
        <taxon>Pseudomonadati</taxon>
        <taxon>Pseudomonadota</taxon>
        <taxon>Gammaproteobacteria</taxon>
        <taxon>Oceanospirillales</taxon>
        <taxon>Pleioneaceae</taxon>
        <taxon>Pleionea</taxon>
    </lineage>
</organism>
<evidence type="ECO:0000313" key="3">
    <source>
        <dbReference type="Proteomes" id="UP000245790"/>
    </source>
</evidence>